<dbReference type="Pfam" id="PF00264">
    <property type="entry name" value="Tyrosinase"/>
    <property type="match status" value="1"/>
</dbReference>
<evidence type="ECO:0000256" key="1">
    <source>
        <dbReference type="ARBA" id="ARBA00022723"/>
    </source>
</evidence>
<keyword evidence="2" id="KW-0186">Copper</keyword>
<dbReference type="PROSITE" id="PS00497">
    <property type="entry name" value="TYROSINASE_1"/>
    <property type="match status" value="1"/>
</dbReference>
<accession>A0A8H5KIL6</accession>
<evidence type="ECO:0000259" key="4">
    <source>
        <dbReference type="PROSITE" id="PS00497"/>
    </source>
</evidence>
<evidence type="ECO:0000313" key="7">
    <source>
        <dbReference type="Proteomes" id="UP000544095"/>
    </source>
</evidence>
<dbReference type="PRINTS" id="PR00092">
    <property type="entry name" value="TYROSINASE"/>
</dbReference>
<dbReference type="PROSITE" id="PS00498">
    <property type="entry name" value="TYROSINASE_2"/>
    <property type="match status" value="1"/>
</dbReference>
<evidence type="ECO:0000256" key="2">
    <source>
        <dbReference type="ARBA" id="ARBA00023008"/>
    </source>
</evidence>
<feature type="signal peptide" evidence="3">
    <location>
        <begin position="1"/>
        <end position="17"/>
    </location>
</feature>
<comment type="caution">
    <text evidence="6">The sequence shown here is derived from an EMBL/GenBank/DDBJ whole genome shotgun (WGS) entry which is preliminary data.</text>
</comment>
<dbReference type="PANTHER" id="PTHR11474:SF126">
    <property type="entry name" value="TYROSINASE-LIKE PROTEIN TYR-1-RELATED"/>
    <property type="match status" value="1"/>
</dbReference>
<dbReference type="EMBL" id="JAAOAR010000771">
    <property type="protein sequence ID" value="KAF5573889.1"/>
    <property type="molecule type" value="Genomic_DNA"/>
</dbReference>
<organism evidence="6 7">
    <name type="scientific">Fusarium pseudoanthophilum</name>
    <dbReference type="NCBI Taxonomy" id="48495"/>
    <lineage>
        <taxon>Eukaryota</taxon>
        <taxon>Fungi</taxon>
        <taxon>Dikarya</taxon>
        <taxon>Ascomycota</taxon>
        <taxon>Pezizomycotina</taxon>
        <taxon>Sordariomycetes</taxon>
        <taxon>Hypocreomycetidae</taxon>
        <taxon>Hypocreales</taxon>
        <taxon>Nectriaceae</taxon>
        <taxon>Fusarium</taxon>
        <taxon>Fusarium fujikuroi species complex</taxon>
    </lineage>
</organism>
<dbReference type="PANTHER" id="PTHR11474">
    <property type="entry name" value="TYROSINASE FAMILY MEMBER"/>
    <property type="match status" value="1"/>
</dbReference>
<gene>
    <name evidence="6" type="ORF">FPANT_12073</name>
</gene>
<dbReference type="GO" id="GO:0046872">
    <property type="term" value="F:metal ion binding"/>
    <property type="evidence" value="ECO:0007669"/>
    <property type="project" value="UniProtKB-KW"/>
</dbReference>
<keyword evidence="1" id="KW-0479">Metal-binding</keyword>
<sequence length="327" mass="36710">MKLLIFTVALLVVFTVAAPSQYAAPSQVQTRVEWRKLSKSAQAEYISAVKCLDKLPSKIGLKTSHYNDFPYVHTKLNIQIHFVAQFLPWHRYFVHLYENSLRECGYRDSMPYWDWTLDSKDMSKSPVFSNDKTRGFGGNGLNGGFVSPARPNPLTMCVLDGAFNNFTVQYYDNAVRPHCLNRGFNDGLGQAGKFQGDAYSPQVVSKIINTSMNFSTFTRDLENGPHGAIHQAVGGDMVPSTSPNASHADPLFMLHHAQIDRLWWIWQQKSPKERNSDFSGIRILASGATDKTKASLKDKMPMLGLGPDKPVSELMTTSSNLLSYRYE</sequence>
<evidence type="ECO:0000256" key="3">
    <source>
        <dbReference type="SAM" id="SignalP"/>
    </source>
</evidence>
<feature type="domain" description="Tyrosinase copper-binding" evidence="4">
    <location>
        <begin position="81"/>
        <end position="98"/>
    </location>
</feature>
<protein>
    <submittedName>
        <fullName evidence="6">Tyrosinase</fullName>
    </submittedName>
</protein>
<dbReference type="InterPro" id="IPR008922">
    <property type="entry name" value="Di-copper_centre_dom_sf"/>
</dbReference>
<keyword evidence="3" id="KW-0732">Signal</keyword>
<proteinExistence type="predicted"/>
<name>A0A8H5KIL6_9HYPO</name>
<evidence type="ECO:0000313" key="6">
    <source>
        <dbReference type="EMBL" id="KAF5573889.1"/>
    </source>
</evidence>
<dbReference type="InterPro" id="IPR002227">
    <property type="entry name" value="Tyrosinase_Cu-bd"/>
</dbReference>
<feature type="chain" id="PRO_5034525150" evidence="3">
    <location>
        <begin position="18"/>
        <end position="327"/>
    </location>
</feature>
<dbReference type="GO" id="GO:0016491">
    <property type="term" value="F:oxidoreductase activity"/>
    <property type="evidence" value="ECO:0007669"/>
    <property type="project" value="InterPro"/>
</dbReference>
<dbReference type="AlphaFoldDB" id="A0A8H5KIL6"/>
<feature type="domain" description="Tyrosinase copper-binding" evidence="5">
    <location>
        <begin position="249"/>
        <end position="260"/>
    </location>
</feature>
<keyword evidence="7" id="KW-1185">Reference proteome</keyword>
<reference evidence="6 7" key="1">
    <citation type="submission" date="2020-05" db="EMBL/GenBank/DDBJ databases">
        <title>Identification and distribution of gene clusters putatively required for synthesis of sphingolipid metabolism inhibitors in phylogenetically diverse species of the filamentous fungus Fusarium.</title>
        <authorList>
            <person name="Kim H.-S."/>
            <person name="Busman M."/>
            <person name="Brown D.W."/>
            <person name="Divon H."/>
            <person name="Uhlig S."/>
            <person name="Proctor R.H."/>
        </authorList>
    </citation>
    <scope>NUCLEOTIDE SEQUENCE [LARGE SCALE GENOMIC DNA]</scope>
    <source>
        <strain evidence="6 7">NRRL 25211</strain>
    </source>
</reference>
<evidence type="ECO:0000259" key="5">
    <source>
        <dbReference type="PROSITE" id="PS00498"/>
    </source>
</evidence>
<dbReference type="Gene3D" id="1.10.1280.10">
    <property type="entry name" value="Di-copper center containing domain from catechol oxidase"/>
    <property type="match status" value="1"/>
</dbReference>
<dbReference type="SUPFAM" id="SSF48056">
    <property type="entry name" value="Di-copper centre-containing domain"/>
    <property type="match status" value="1"/>
</dbReference>
<dbReference type="Proteomes" id="UP000544095">
    <property type="component" value="Unassembled WGS sequence"/>
</dbReference>
<dbReference type="InterPro" id="IPR050316">
    <property type="entry name" value="Tyrosinase/Hemocyanin"/>
</dbReference>